<dbReference type="EMBL" id="KV878217">
    <property type="protein sequence ID" value="OJJ30180.1"/>
    <property type="molecule type" value="Genomic_DNA"/>
</dbReference>
<dbReference type="PANTHER" id="PTHR43392:SF2">
    <property type="entry name" value="AAA-TYPE ATPASE FAMILY PROTEIN _ ANKYRIN REPEAT FAMILY PROTEIN"/>
    <property type="match status" value="1"/>
</dbReference>
<dbReference type="AlphaFoldDB" id="A0A1L9R5J2"/>
<dbReference type="InterPro" id="IPR003959">
    <property type="entry name" value="ATPase_AAA_core"/>
</dbReference>
<dbReference type="Gene3D" id="1.10.8.60">
    <property type="match status" value="1"/>
</dbReference>
<reference evidence="7" key="1">
    <citation type="journal article" date="2017" name="Genome Biol.">
        <title>Comparative genomics reveals high biological diversity and specific adaptations in the industrially and medically important fungal genus Aspergillus.</title>
        <authorList>
            <person name="de Vries R.P."/>
            <person name="Riley R."/>
            <person name="Wiebenga A."/>
            <person name="Aguilar-Osorio G."/>
            <person name="Amillis S."/>
            <person name="Uchima C.A."/>
            <person name="Anderluh G."/>
            <person name="Asadollahi M."/>
            <person name="Askin M."/>
            <person name="Barry K."/>
            <person name="Battaglia E."/>
            <person name="Bayram O."/>
            <person name="Benocci T."/>
            <person name="Braus-Stromeyer S.A."/>
            <person name="Caldana C."/>
            <person name="Canovas D."/>
            <person name="Cerqueira G.C."/>
            <person name="Chen F."/>
            <person name="Chen W."/>
            <person name="Choi C."/>
            <person name="Clum A."/>
            <person name="Dos Santos R.A."/>
            <person name="Damasio A.R."/>
            <person name="Diallinas G."/>
            <person name="Emri T."/>
            <person name="Fekete E."/>
            <person name="Flipphi M."/>
            <person name="Freyberg S."/>
            <person name="Gallo A."/>
            <person name="Gournas C."/>
            <person name="Habgood R."/>
            <person name="Hainaut M."/>
            <person name="Harispe M.L."/>
            <person name="Henrissat B."/>
            <person name="Hilden K.S."/>
            <person name="Hope R."/>
            <person name="Hossain A."/>
            <person name="Karabika E."/>
            <person name="Karaffa L."/>
            <person name="Karanyi Z."/>
            <person name="Krasevec N."/>
            <person name="Kuo A."/>
            <person name="Kusch H."/>
            <person name="LaButti K."/>
            <person name="Lagendijk E.L."/>
            <person name="Lapidus A."/>
            <person name="Levasseur A."/>
            <person name="Lindquist E."/>
            <person name="Lipzen A."/>
            <person name="Logrieco A.F."/>
            <person name="MacCabe A."/>
            <person name="Maekelae M.R."/>
            <person name="Malavazi I."/>
            <person name="Melin P."/>
            <person name="Meyer V."/>
            <person name="Mielnichuk N."/>
            <person name="Miskei M."/>
            <person name="Molnar A.P."/>
            <person name="Mule G."/>
            <person name="Ngan C.Y."/>
            <person name="Orejas M."/>
            <person name="Orosz E."/>
            <person name="Ouedraogo J.P."/>
            <person name="Overkamp K.M."/>
            <person name="Park H.-S."/>
            <person name="Perrone G."/>
            <person name="Piumi F."/>
            <person name="Punt P.J."/>
            <person name="Ram A.F."/>
            <person name="Ramon A."/>
            <person name="Rauscher S."/>
            <person name="Record E."/>
            <person name="Riano-Pachon D.M."/>
            <person name="Robert V."/>
            <person name="Roehrig J."/>
            <person name="Ruller R."/>
            <person name="Salamov A."/>
            <person name="Salih N.S."/>
            <person name="Samson R.A."/>
            <person name="Sandor E."/>
            <person name="Sanguinetti M."/>
            <person name="Schuetze T."/>
            <person name="Sepcic K."/>
            <person name="Shelest E."/>
            <person name="Sherlock G."/>
            <person name="Sophianopoulou V."/>
            <person name="Squina F.M."/>
            <person name="Sun H."/>
            <person name="Susca A."/>
            <person name="Todd R.B."/>
            <person name="Tsang A."/>
            <person name="Unkles S.E."/>
            <person name="van de Wiele N."/>
            <person name="van Rossen-Uffink D."/>
            <person name="Oliveira J.V."/>
            <person name="Vesth T.C."/>
            <person name="Visser J."/>
            <person name="Yu J.-H."/>
            <person name="Zhou M."/>
            <person name="Andersen M.R."/>
            <person name="Archer D.B."/>
            <person name="Baker S.E."/>
            <person name="Benoit I."/>
            <person name="Brakhage A.A."/>
            <person name="Braus G.H."/>
            <person name="Fischer R."/>
            <person name="Frisvad J.C."/>
            <person name="Goldman G.H."/>
            <person name="Houbraken J."/>
            <person name="Oakley B."/>
            <person name="Pocsi I."/>
            <person name="Scazzocchio C."/>
            <person name="Seiboth B."/>
            <person name="vanKuyk P.A."/>
            <person name="Wortman J."/>
            <person name="Dyer P.S."/>
            <person name="Grigoriev I.V."/>
        </authorList>
    </citation>
    <scope>NUCLEOTIDE SEQUENCE [LARGE SCALE GENOMIC DNA]</scope>
    <source>
        <strain evidence="7">DTO 134E9</strain>
    </source>
</reference>
<dbReference type="VEuPathDB" id="FungiDB:ASPWEDRAFT_164108"/>
<protein>
    <recommendedName>
        <fullName evidence="5">AAA+ ATPase domain-containing protein</fullName>
    </recommendedName>
</protein>
<feature type="compositionally biased region" description="Basic and acidic residues" evidence="4">
    <location>
        <begin position="1061"/>
        <end position="1079"/>
    </location>
</feature>
<dbReference type="PRINTS" id="PR00819">
    <property type="entry name" value="CBXCFQXSUPER"/>
</dbReference>
<comment type="similarity">
    <text evidence="1">Belongs to the CbxX/CfxQ family.</text>
</comment>
<feature type="non-terminal residue" evidence="6">
    <location>
        <position position="1"/>
    </location>
</feature>
<dbReference type="SMART" id="SM00382">
    <property type="entry name" value="AAA"/>
    <property type="match status" value="3"/>
</dbReference>
<accession>A0A1L9R5J2</accession>
<evidence type="ECO:0000313" key="7">
    <source>
        <dbReference type="Proteomes" id="UP000184383"/>
    </source>
</evidence>
<dbReference type="STRING" id="1073089.A0A1L9R5J2"/>
<gene>
    <name evidence="6" type="ORF">ASPWEDRAFT_164108</name>
</gene>
<dbReference type="InterPro" id="IPR003593">
    <property type="entry name" value="AAA+_ATPase"/>
</dbReference>
<evidence type="ECO:0000256" key="4">
    <source>
        <dbReference type="SAM" id="MobiDB-lite"/>
    </source>
</evidence>
<keyword evidence="7" id="KW-1185">Reference proteome</keyword>
<dbReference type="InterPro" id="IPR000641">
    <property type="entry name" value="CbxX/CfxQ"/>
</dbReference>
<evidence type="ECO:0000256" key="3">
    <source>
        <dbReference type="ARBA" id="ARBA00022840"/>
    </source>
</evidence>
<dbReference type="GO" id="GO:0016887">
    <property type="term" value="F:ATP hydrolysis activity"/>
    <property type="evidence" value="ECO:0007669"/>
    <property type="project" value="InterPro"/>
</dbReference>
<feature type="region of interest" description="Disordered" evidence="4">
    <location>
        <begin position="14"/>
        <end position="101"/>
    </location>
</feature>
<dbReference type="Pfam" id="PF00004">
    <property type="entry name" value="AAA"/>
    <property type="match status" value="2"/>
</dbReference>
<sequence length="1148" mass="130127">MLSRKIESLASFLSLRKKPTPVSPDPSSPPTNPTATSSCSDQNSQTPANKASNIPHKAEPNASSPVRDQPIDERRDESHAAIPSDGTLNASFPSPEGAKFGNEINQHEYREGPSIQPLTRQAINPFGDLASPAAREWELRKTYGDQNEILDKLMNYEGFENAKKLFIDIQWKVRTCPKRGRDPLRESYSIAIHGNPGTGRSTVGYLYAELLHSLGVIPSRYIKETSGFILADMGPISVRREFDRILSQKGGGVIIINDPYTQGKDKRFVDMVLQAMEDHRGKLAAIFVGHKSDMQPVWSRLLAGNFSTCYIPDMNEAQIWRVLYDGILREYKGHMRVEDGLSGKPMRITVRRLVNANGNVNAKAVQEALSRISQRQERRLKKEEEDGKSSDYTWLTQADVIGPPPCEVIEQSEAWEKFQELVGLDAAKESMRNAMRIVDLNYQLELQERKLLRQSCHRLFMGRPGVGKTTVARLYAQVLADLELVTGVIYKTSSDLAGDSPEQLVTKTKDILDLGIDHVLLIDNAHTLSPVAMADITSSIQGAPFQNRWVILIGQDEGMLNMLQKNPTLSQFFPLETHVRCESYSLSQLEDIMQRKLNKQGIECTSAALQVAKEIFERRMMYPDFANATEVDRCLERAKINRATRKSNGRSSKIYPEDFDPDLDREAVDSYRLLRGEVHEDIIEKLVGYQIRYLKAKKSGINPRGVIPTRFVLKGPPGTGKSITAQHIGRLFYNVGFLSTPEVVGYTMTDLLGESPGQSRFNTRRHLQQGLGKVLFLDNASCLNHKQHSQTVDELLYLLTQPNYIDKTVIILAGDMEQLDTLFAAQPVLSGHFAEEIIFHQLPAEVCITLLVRELKKNSVTLKSDLAISNSPLQWREVRNLFRDLQGLPGWTNARDVEQLGKRILGKFLEWNTETAVEELSEVPVSLVKQCMQEIKEQRNRRSLTTGKSLSNSAPDLVFQLPPMSQTFPETGPDVTRITEQTLTEFQSWGASKHDHKEFTYQSNGAATEKRSSREPDTSDEEWSELRYAQIAARERDSYHRGRWKQVLQDMEVVEEAIEEANEKTKETEHEDSPEDHGRQGFLQKFRQLENRVSDIIRVRVNEEKVQRALREMNKCENQYSWFRVCGGYRCDGGKHFISENELQEKGY</sequence>
<proteinExistence type="inferred from homology"/>
<dbReference type="GeneID" id="63745722"/>
<evidence type="ECO:0000259" key="5">
    <source>
        <dbReference type="SMART" id="SM00382"/>
    </source>
</evidence>
<evidence type="ECO:0000256" key="1">
    <source>
        <dbReference type="ARBA" id="ARBA00010378"/>
    </source>
</evidence>
<dbReference type="SUPFAM" id="SSF52540">
    <property type="entry name" value="P-loop containing nucleoside triphosphate hydrolases"/>
    <property type="match status" value="3"/>
</dbReference>
<feature type="compositionally biased region" description="Pro residues" evidence="4">
    <location>
        <begin position="21"/>
        <end position="32"/>
    </location>
</feature>
<feature type="compositionally biased region" description="Basic and acidic residues" evidence="4">
    <location>
        <begin position="1008"/>
        <end position="1017"/>
    </location>
</feature>
<dbReference type="InterPro" id="IPR027417">
    <property type="entry name" value="P-loop_NTPase"/>
</dbReference>
<feature type="domain" description="AAA+ ATPase" evidence="5">
    <location>
        <begin position="456"/>
        <end position="582"/>
    </location>
</feature>
<keyword evidence="2" id="KW-0547">Nucleotide-binding</keyword>
<keyword evidence="3" id="KW-0067">ATP-binding</keyword>
<dbReference type="Gene3D" id="3.40.50.300">
    <property type="entry name" value="P-loop containing nucleotide triphosphate hydrolases"/>
    <property type="match status" value="3"/>
</dbReference>
<feature type="region of interest" description="Disordered" evidence="4">
    <location>
        <begin position="989"/>
        <end position="1023"/>
    </location>
</feature>
<feature type="region of interest" description="Disordered" evidence="4">
    <location>
        <begin position="1061"/>
        <end position="1080"/>
    </location>
</feature>
<dbReference type="OrthoDB" id="2423195at2759"/>
<dbReference type="InterPro" id="IPR050773">
    <property type="entry name" value="CbxX/CfxQ_RuBisCO_ESX"/>
</dbReference>
<dbReference type="CDD" id="cd00009">
    <property type="entry name" value="AAA"/>
    <property type="match status" value="1"/>
</dbReference>
<feature type="domain" description="AAA+ ATPase" evidence="5">
    <location>
        <begin position="186"/>
        <end position="315"/>
    </location>
</feature>
<dbReference type="Proteomes" id="UP000184383">
    <property type="component" value="Unassembled WGS sequence"/>
</dbReference>
<dbReference type="PANTHER" id="PTHR43392">
    <property type="entry name" value="AAA-TYPE ATPASE FAMILY PROTEIN / ANKYRIN REPEAT FAMILY PROTEIN"/>
    <property type="match status" value="1"/>
</dbReference>
<feature type="domain" description="AAA+ ATPase" evidence="5">
    <location>
        <begin position="707"/>
        <end position="844"/>
    </location>
</feature>
<feature type="compositionally biased region" description="Basic and acidic residues" evidence="4">
    <location>
        <begin position="69"/>
        <end position="79"/>
    </location>
</feature>
<evidence type="ECO:0000313" key="6">
    <source>
        <dbReference type="EMBL" id="OJJ30180.1"/>
    </source>
</evidence>
<dbReference type="RefSeq" id="XP_040683857.1">
    <property type="nucleotide sequence ID" value="XM_040829874.1"/>
</dbReference>
<evidence type="ECO:0000256" key="2">
    <source>
        <dbReference type="ARBA" id="ARBA00022741"/>
    </source>
</evidence>
<organism evidence="6 7">
    <name type="scientific">Aspergillus wentii DTO 134E9</name>
    <dbReference type="NCBI Taxonomy" id="1073089"/>
    <lineage>
        <taxon>Eukaryota</taxon>
        <taxon>Fungi</taxon>
        <taxon>Dikarya</taxon>
        <taxon>Ascomycota</taxon>
        <taxon>Pezizomycotina</taxon>
        <taxon>Eurotiomycetes</taxon>
        <taxon>Eurotiomycetidae</taxon>
        <taxon>Eurotiales</taxon>
        <taxon>Aspergillaceae</taxon>
        <taxon>Aspergillus</taxon>
        <taxon>Aspergillus subgen. Cremei</taxon>
    </lineage>
</organism>
<dbReference type="GO" id="GO:0005524">
    <property type="term" value="F:ATP binding"/>
    <property type="evidence" value="ECO:0007669"/>
    <property type="project" value="UniProtKB-KW"/>
</dbReference>
<feature type="compositionally biased region" description="Polar residues" evidence="4">
    <location>
        <begin position="41"/>
        <end position="52"/>
    </location>
</feature>
<name>A0A1L9R5J2_ASPWE</name>